<keyword evidence="3" id="KW-1185">Reference proteome</keyword>
<dbReference type="Pfam" id="PF19054">
    <property type="entry name" value="DUF5753"/>
    <property type="match status" value="1"/>
</dbReference>
<accession>A0A940MH22</accession>
<dbReference type="Gene3D" id="1.10.260.40">
    <property type="entry name" value="lambda repressor-like DNA-binding domains"/>
    <property type="match status" value="1"/>
</dbReference>
<dbReference type="SMART" id="SM00530">
    <property type="entry name" value="HTH_XRE"/>
    <property type="match status" value="1"/>
</dbReference>
<dbReference type="InterPro" id="IPR001387">
    <property type="entry name" value="Cro/C1-type_HTH"/>
</dbReference>
<dbReference type="PROSITE" id="PS50943">
    <property type="entry name" value="HTH_CROC1"/>
    <property type="match status" value="1"/>
</dbReference>
<dbReference type="SUPFAM" id="SSF47413">
    <property type="entry name" value="lambda repressor-like DNA-binding domains"/>
    <property type="match status" value="1"/>
</dbReference>
<evidence type="ECO:0000313" key="2">
    <source>
        <dbReference type="EMBL" id="MBP0459076.1"/>
    </source>
</evidence>
<dbReference type="CDD" id="cd00093">
    <property type="entry name" value="HTH_XRE"/>
    <property type="match status" value="1"/>
</dbReference>
<sequence length="260" mass="29289">MAWRYCGNQIKRWRERSGVTRETLADEASCSYEYVKSMETGRRRPTLHLLRVADELCEAGGLLLAAQEYLRPEKYVFYAEDFIRYESEAIAVSSYEPLLIPGLLQTEEMALALLTADWPPLDDETVRVRVAGRLERHSLLGKATRSYSFVIAEAVLRDPIVPLAAHKRQLLHLLEVGKRRNVMIQVLPTGIASPGLSGPLALLETPDHEQLAYEEGQLSGMLYADPDKVSLATQRHAMILRQALSPEESARFISKLAEEL</sequence>
<feature type="domain" description="HTH cro/C1-type" evidence="1">
    <location>
        <begin position="10"/>
        <end position="62"/>
    </location>
</feature>
<dbReference type="EMBL" id="JAGIQL010000060">
    <property type="protein sequence ID" value="MBP0459076.1"/>
    <property type="molecule type" value="Genomic_DNA"/>
</dbReference>
<dbReference type="GO" id="GO:0003677">
    <property type="term" value="F:DNA binding"/>
    <property type="evidence" value="ECO:0007669"/>
    <property type="project" value="InterPro"/>
</dbReference>
<dbReference type="AlphaFoldDB" id="A0A940MH22"/>
<evidence type="ECO:0000259" key="1">
    <source>
        <dbReference type="PROSITE" id="PS50943"/>
    </source>
</evidence>
<dbReference type="InterPro" id="IPR043917">
    <property type="entry name" value="DUF5753"/>
</dbReference>
<gene>
    <name evidence="2" type="ORF">JFN87_16415</name>
</gene>
<dbReference type="InterPro" id="IPR010982">
    <property type="entry name" value="Lambda_DNA-bd_dom_sf"/>
</dbReference>
<organism evidence="2 3">
    <name type="scientific">Streptomyces montanisoli</name>
    <dbReference type="NCBI Taxonomy" id="2798581"/>
    <lineage>
        <taxon>Bacteria</taxon>
        <taxon>Bacillati</taxon>
        <taxon>Actinomycetota</taxon>
        <taxon>Actinomycetes</taxon>
        <taxon>Kitasatosporales</taxon>
        <taxon>Streptomycetaceae</taxon>
        <taxon>Streptomyces</taxon>
    </lineage>
</organism>
<evidence type="ECO:0000313" key="3">
    <source>
        <dbReference type="Proteomes" id="UP000670475"/>
    </source>
</evidence>
<reference evidence="2" key="1">
    <citation type="submission" date="2021-03" db="EMBL/GenBank/DDBJ databases">
        <title>Whole genome sequence of Streptomyces bomunensis MMS17-BM035.</title>
        <authorList>
            <person name="Lee J.H."/>
        </authorList>
    </citation>
    <scope>NUCLEOTIDE SEQUENCE</scope>
    <source>
        <strain evidence="2">MMS17-BM035</strain>
    </source>
</reference>
<dbReference type="Proteomes" id="UP000670475">
    <property type="component" value="Unassembled WGS sequence"/>
</dbReference>
<proteinExistence type="predicted"/>
<dbReference type="Pfam" id="PF13560">
    <property type="entry name" value="HTH_31"/>
    <property type="match status" value="1"/>
</dbReference>
<protein>
    <submittedName>
        <fullName evidence="2">Helix-turn-helix transcriptional regulator</fullName>
    </submittedName>
</protein>
<comment type="caution">
    <text evidence="2">The sequence shown here is derived from an EMBL/GenBank/DDBJ whole genome shotgun (WGS) entry which is preliminary data.</text>
</comment>
<name>A0A940MH22_9ACTN</name>